<dbReference type="GO" id="GO:0019441">
    <property type="term" value="P:L-tryptophan catabolic process to kynurenine"/>
    <property type="evidence" value="ECO:0007669"/>
    <property type="project" value="TreeGrafter"/>
</dbReference>
<dbReference type="GO" id="GO:0034354">
    <property type="term" value="P:'de novo' NAD+ biosynthetic process from L-tryptophan"/>
    <property type="evidence" value="ECO:0007669"/>
    <property type="project" value="UniProtKB-UniRule"/>
</dbReference>
<dbReference type="Proteomes" id="UP000515135">
    <property type="component" value="Unplaced"/>
</dbReference>
<comment type="pathway">
    <text evidence="4 5">Amino-acid degradation; L-kynurenine degradation; L-alanine and anthranilate from L-kynurenine: step 1/1.</text>
</comment>
<dbReference type="PANTHER" id="PTHR14084:SF0">
    <property type="entry name" value="KYNURENINASE"/>
    <property type="match status" value="1"/>
</dbReference>
<name>A0A6P4ZD16_BRABE</name>
<dbReference type="InterPro" id="IPR015422">
    <property type="entry name" value="PyrdxlP-dep_Trfase_small"/>
</dbReference>
<feature type="binding site" evidence="4">
    <location>
        <position position="224"/>
    </location>
    <ligand>
        <name>pyridoxal 5'-phosphate</name>
        <dbReference type="ChEBI" id="CHEBI:597326"/>
    </ligand>
</feature>
<evidence type="ECO:0000256" key="3">
    <source>
        <dbReference type="ARBA" id="ARBA00022898"/>
    </source>
</evidence>
<protein>
    <recommendedName>
        <fullName evidence="4 5">Kynureninase</fullName>
        <ecNumber evidence="4 5">3.7.1.3</ecNumber>
    </recommendedName>
    <alternativeName>
        <fullName evidence="4">L-kynurenine hydrolase</fullName>
    </alternativeName>
</protein>
<evidence type="ECO:0000256" key="2">
    <source>
        <dbReference type="ARBA" id="ARBA00022801"/>
    </source>
</evidence>
<dbReference type="EC" id="3.7.1.3" evidence="4 5"/>
<dbReference type="UniPathway" id="UPA00253">
    <property type="reaction ID" value="UER00329"/>
</dbReference>
<dbReference type="InterPro" id="IPR000192">
    <property type="entry name" value="Aminotrans_V_dom"/>
</dbReference>
<feature type="binding site" evidence="4">
    <location>
        <begin position="168"/>
        <end position="171"/>
    </location>
    <ligand>
        <name>pyridoxal 5'-phosphate</name>
        <dbReference type="ChEBI" id="CHEBI:597326"/>
    </ligand>
</feature>
<dbReference type="InterPro" id="IPR010111">
    <property type="entry name" value="Kynureninase"/>
</dbReference>
<reference evidence="9" key="1">
    <citation type="submission" date="2025-08" db="UniProtKB">
        <authorList>
            <consortium name="RefSeq"/>
        </authorList>
    </citation>
    <scope>IDENTIFICATION</scope>
    <source>
        <tissue evidence="9">Gonad</tissue>
    </source>
</reference>
<feature type="binding site" evidence="4">
    <location>
        <position position="308"/>
    </location>
    <ligand>
        <name>pyridoxal 5'-phosphate</name>
        <dbReference type="ChEBI" id="CHEBI:597326"/>
    </ligand>
</feature>
<feature type="binding site" evidence="4">
    <location>
        <position position="336"/>
    </location>
    <ligand>
        <name>pyridoxal 5'-phosphate</name>
        <dbReference type="ChEBI" id="CHEBI:597326"/>
    </ligand>
</feature>
<comment type="subcellular location">
    <subcellularLocation>
        <location evidence="4 5">Cytoplasm</location>
    </subcellularLocation>
</comment>
<comment type="catalytic activity">
    <reaction evidence="4 5">
        <text>L-kynurenine + H2O = anthranilate + L-alanine + H(+)</text>
        <dbReference type="Rhea" id="RHEA:16813"/>
        <dbReference type="ChEBI" id="CHEBI:15377"/>
        <dbReference type="ChEBI" id="CHEBI:15378"/>
        <dbReference type="ChEBI" id="CHEBI:16567"/>
        <dbReference type="ChEBI" id="CHEBI:57959"/>
        <dbReference type="ChEBI" id="CHEBI:57972"/>
        <dbReference type="EC" id="3.7.1.3"/>
    </reaction>
</comment>
<keyword evidence="8" id="KW-1185">Reference proteome</keyword>
<dbReference type="Pfam" id="PF00266">
    <property type="entry name" value="Aminotran_5"/>
    <property type="match status" value="1"/>
</dbReference>
<evidence type="ECO:0000256" key="6">
    <source>
        <dbReference type="SAM" id="MobiDB-lite"/>
    </source>
</evidence>
<dbReference type="PANTHER" id="PTHR14084">
    <property type="entry name" value="KYNURENINASE"/>
    <property type="match status" value="1"/>
</dbReference>
<comment type="function">
    <text evidence="4 5">Catalyzes the cleavage of L-kynurenine (L-Kyn) and L-3-hydroxykynurenine (L-3OHKyn) into anthranilic acid (AA) and 3-hydroxyanthranilic acid (3-OHAA), respectively.</text>
</comment>
<keyword evidence="2 4" id="KW-0378">Hydrolase</keyword>
<keyword evidence="4 5" id="KW-0963">Cytoplasm</keyword>
<dbReference type="Gene3D" id="3.90.1150.10">
    <property type="entry name" value="Aspartate Aminotransferase, domain 1"/>
    <property type="match status" value="1"/>
</dbReference>
<feature type="binding site" evidence="4">
    <location>
        <position position="141"/>
    </location>
    <ligand>
        <name>pyridoxal 5'-phosphate</name>
        <dbReference type="ChEBI" id="CHEBI:597326"/>
    </ligand>
</feature>
<feature type="binding site" evidence="4">
    <location>
        <position position="256"/>
    </location>
    <ligand>
        <name>pyridoxal 5'-phosphate</name>
        <dbReference type="ChEBI" id="CHEBI:597326"/>
    </ligand>
</feature>
<feature type="region of interest" description="Disordered" evidence="6">
    <location>
        <begin position="384"/>
        <end position="412"/>
    </location>
</feature>
<organism evidence="8 9">
    <name type="scientific">Branchiostoma belcheri</name>
    <name type="common">Amphioxus</name>
    <dbReference type="NCBI Taxonomy" id="7741"/>
    <lineage>
        <taxon>Eukaryota</taxon>
        <taxon>Metazoa</taxon>
        <taxon>Chordata</taxon>
        <taxon>Cephalochordata</taxon>
        <taxon>Leptocardii</taxon>
        <taxon>Amphioxiformes</taxon>
        <taxon>Branchiostomatidae</taxon>
        <taxon>Branchiostoma</taxon>
    </lineage>
</organism>
<feature type="binding site" evidence="4">
    <location>
        <position position="253"/>
    </location>
    <ligand>
        <name>pyridoxal 5'-phosphate</name>
        <dbReference type="ChEBI" id="CHEBI:597326"/>
    </ligand>
</feature>
<evidence type="ECO:0000256" key="5">
    <source>
        <dbReference type="PIRNR" id="PIRNR038800"/>
    </source>
</evidence>
<dbReference type="RefSeq" id="XP_019634573.1">
    <property type="nucleotide sequence ID" value="XM_019779014.1"/>
</dbReference>
<feature type="binding site" evidence="4">
    <location>
        <position position="140"/>
    </location>
    <ligand>
        <name>pyridoxal 5'-phosphate</name>
        <dbReference type="ChEBI" id="CHEBI:597326"/>
    </ligand>
</feature>
<dbReference type="InterPro" id="IPR015421">
    <property type="entry name" value="PyrdxlP-dep_Trfase_major"/>
</dbReference>
<evidence type="ECO:0000256" key="4">
    <source>
        <dbReference type="HAMAP-Rule" id="MF_03017"/>
    </source>
</evidence>
<accession>A0A6P4ZD16</accession>
<dbReference type="OrthoDB" id="5978656at2759"/>
<dbReference type="Pfam" id="PF22580">
    <property type="entry name" value="KYNU_C"/>
    <property type="match status" value="1"/>
</dbReference>
<dbReference type="GO" id="GO:0030170">
    <property type="term" value="F:pyridoxal phosphate binding"/>
    <property type="evidence" value="ECO:0007669"/>
    <property type="project" value="UniProtKB-UniRule"/>
</dbReference>
<dbReference type="HAMAP" id="MF_01970">
    <property type="entry name" value="Kynureninase"/>
    <property type="match status" value="1"/>
</dbReference>
<gene>
    <name evidence="9" type="primary">LOC109477676</name>
    <name evidence="4" type="synonym">KYNU</name>
</gene>
<dbReference type="GO" id="GO:0019805">
    <property type="term" value="P:quinolinate biosynthetic process"/>
    <property type="evidence" value="ECO:0007669"/>
    <property type="project" value="UniProtKB-UniRule"/>
</dbReference>
<comment type="pathway">
    <text evidence="4 5">Cofactor biosynthesis; NAD(+) biosynthesis; quinolinate from L-kynurenine: step 2/3.</text>
</comment>
<keyword evidence="1 4" id="KW-0662">Pyridine nucleotide biosynthesis</keyword>
<evidence type="ECO:0000256" key="1">
    <source>
        <dbReference type="ARBA" id="ARBA00022642"/>
    </source>
</evidence>
<dbReference type="KEGG" id="bbel:109477676"/>
<dbReference type="GO" id="GO:0005737">
    <property type="term" value="C:cytoplasm"/>
    <property type="evidence" value="ECO:0007669"/>
    <property type="project" value="UniProtKB-SubCell"/>
</dbReference>
<dbReference type="AlphaFoldDB" id="A0A6P4ZD16"/>
<dbReference type="GO" id="GO:0030429">
    <property type="term" value="F:kynureninase activity"/>
    <property type="evidence" value="ECO:0007669"/>
    <property type="project" value="UniProtKB-UniRule"/>
</dbReference>
<comment type="catalytic activity">
    <reaction evidence="5">
        <text>3-hydroxy-L-kynurenine + H2O = 3-hydroxyanthranilate + L-alanine + H(+)</text>
        <dbReference type="Rhea" id="RHEA:25143"/>
        <dbReference type="ChEBI" id="CHEBI:15377"/>
        <dbReference type="ChEBI" id="CHEBI:15378"/>
        <dbReference type="ChEBI" id="CHEBI:36559"/>
        <dbReference type="ChEBI" id="CHEBI:57972"/>
        <dbReference type="ChEBI" id="CHEBI:58125"/>
        <dbReference type="EC" id="3.7.1.3"/>
    </reaction>
</comment>
<dbReference type="Gene3D" id="3.40.640.10">
    <property type="entry name" value="Type I PLP-dependent aspartate aminotransferase-like (Major domain)"/>
    <property type="match status" value="1"/>
</dbReference>
<evidence type="ECO:0000313" key="9">
    <source>
        <dbReference type="RefSeq" id="XP_019634573.1"/>
    </source>
</evidence>
<feature type="binding site" evidence="4">
    <location>
        <position position="278"/>
    </location>
    <ligand>
        <name>pyridoxal 5'-phosphate</name>
        <dbReference type="ChEBI" id="CHEBI:597326"/>
    </ligand>
</feature>
<comment type="cofactor">
    <cofactor evidence="4 5">
        <name>pyridoxal 5'-phosphate</name>
        <dbReference type="ChEBI" id="CHEBI:597326"/>
    </cofactor>
</comment>
<dbReference type="FunFam" id="3.40.640.10:FF:000031">
    <property type="entry name" value="Kynureninase"/>
    <property type="match status" value="1"/>
</dbReference>
<comment type="similarity">
    <text evidence="4 5">Belongs to the kynureninase family.</text>
</comment>
<feature type="domain" description="Aminotransferase class V" evidence="7">
    <location>
        <begin position="121"/>
        <end position="376"/>
    </location>
</feature>
<sequence length="489" mass="54344">MAAAVPSESRLPADLLQEKAAVLGCRPEEQAFAVAMDTEDPLQGLREDFFIPKMKDLPPTDPTLVCADDDCVYLCGNSLGLQPKGVRKYLEQDLDYWARYGVFGHFEGARPWALCDEYVIEQSARIVGARPEEVACMNGLTVNLHLLLVSFYQPTAARHKILIEGKAFPSDHYAMESQIRFHGYDPATSLLLAEPRQGEQTLRTEDIVSLIEREGESIALIAFSGVQYYTGQLFDMERITQAGHNKGCVVGFDLAHAVGNAELHLHDWEVDFACWCTYKYMNSGAGGLAGAFVHEKHADRAGHRFVGWWGHQMNTRFRMDNKLELSPGVNGFRVSNPPPLLVSPLLASLDVFEKTTMAELRKKSVLLTGYLEFLIKKFYTKPENPADGEANAGEPNARPAGEPNAGEPNARPWVDIITPSDPAQRGCQLSLMFSVPITRVFTELERRGVVCDKREPNVLRIAPTPLYNSFCDVHRFVSLLGQSLEAAQS</sequence>
<dbReference type="UniPathway" id="UPA00334">
    <property type="reaction ID" value="UER00455"/>
</dbReference>
<dbReference type="GeneID" id="109477676"/>
<dbReference type="SUPFAM" id="SSF53383">
    <property type="entry name" value="PLP-dependent transferases"/>
    <property type="match status" value="1"/>
</dbReference>
<dbReference type="GO" id="GO:0043420">
    <property type="term" value="P:anthranilate metabolic process"/>
    <property type="evidence" value="ECO:0007669"/>
    <property type="project" value="UniProtKB-UniRule"/>
</dbReference>
<dbReference type="GO" id="GO:0097053">
    <property type="term" value="P:L-kynurenine catabolic process"/>
    <property type="evidence" value="ECO:0007669"/>
    <property type="project" value="UniProtKB-UniRule"/>
</dbReference>
<dbReference type="InterPro" id="IPR015424">
    <property type="entry name" value="PyrdxlP-dep_Trfase"/>
</dbReference>
<dbReference type="PIRSF" id="PIRSF038800">
    <property type="entry name" value="KYNU"/>
    <property type="match status" value="1"/>
</dbReference>
<evidence type="ECO:0000313" key="8">
    <source>
        <dbReference type="Proteomes" id="UP000515135"/>
    </source>
</evidence>
<comment type="subunit">
    <text evidence="4 5">Homodimer.</text>
</comment>
<evidence type="ECO:0000259" key="7">
    <source>
        <dbReference type="Pfam" id="PF00266"/>
    </source>
</evidence>
<proteinExistence type="inferred from homology"/>
<keyword evidence="3 4" id="KW-0663">Pyridoxal phosphate</keyword>
<dbReference type="NCBIfam" id="TIGR01814">
    <property type="entry name" value="kynureninase"/>
    <property type="match status" value="1"/>
</dbReference>
<feature type="modified residue" description="N6-(pyridoxal phosphate)lysine" evidence="4">
    <location>
        <position position="279"/>
    </location>
</feature>